<dbReference type="GeneID" id="8858184"/>
<dbReference type="AlphaFoldDB" id="D2VXU3"/>
<feature type="compositionally biased region" description="Polar residues" evidence="1">
    <location>
        <begin position="298"/>
        <end position="308"/>
    </location>
</feature>
<evidence type="ECO:0000313" key="2">
    <source>
        <dbReference type="EMBL" id="EFC38398.1"/>
    </source>
</evidence>
<feature type="compositionally biased region" description="Low complexity" evidence="1">
    <location>
        <begin position="21"/>
        <end position="38"/>
    </location>
</feature>
<dbReference type="EMBL" id="GG738908">
    <property type="protein sequence ID" value="EFC38398.1"/>
    <property type="molecule type" value="Genomic_DNA"/>
</dbReference>
<protein>
    <submittedName>
        <fullName evidence="2">Predicted protein</fullName>
    </submittedName>
</protein>
<reference evidence="2 3" key="1">
    <citation type="journal article" date="2010" name="Cell">
        <title>The genome of Naegleria gruberi illuminates early eukaryotic versatility.</title>
        <authorList>
            <person name="Fritz-Laylin L.K."/>
            <person name="Prochnik S.E."/>
            <person name="Ginger M.L."/>
            <person name="Dacks J.B."/>
            <person name="Carpenter M.L."/>
            <person name="Field M.C."/>
            <person name="Kuo A."/>
            <person name="Paredez A."/>
            <person name="Chapman J."/>
            <person name="Pham J."/>
            <person name="Shu S."/>
            <person name="Neupane R."/>
            <person name="Cipriano M."/>
            <person name="Mancuso J."/>
            <person name="Tu H."/>
            <person name="Salamov A."/>
            <person name="Lindquist E."/>
            <person name="Shapiro H."/>
            <person name="Lucas S."/>
            <person name="Grigoriev I.V."/>
            <person name="Cande W.Z."/>
            <person name="Fulton C."/>
            <person name="Rokhsar D.S."/>
            <person name="Dawson S.C."/>
        </authorList>
    </citation>
    <scope>NUCLEOTIDE SEQUENCE [LARGE SCALE GENOMIC DNA]</scope>
    <source>
        <strain evidence="2 3">NEG-M</strain>
    </source>
</reference>
<feature type="region of interest" description="Disordered" evidence="1">
    <location>
        <begin position="1"/>
        <end position="38"/>
    </location>
</feature>
<evidence type="ECO:0000256" key="1">
    <source>
        <dbReference type="SAM" id="MobiDB-lite"/>
    </source>
</evidence>
<feature type="compositionally biased region" description="Basic residues" evidence="1">
    <location>
        <begin position="324"/>
        <end position="343"/>
    </location>
</feature>
<proteinExistence type="predicted"/>
<feature type="compositionally biased region" description="Low complexity" evidence="1">
    <location>
        <begin position="355"/>
        <end position="375"/>
    </location>
</feature>
<gene>
    <name evidence="2" type="ORF">NAEGRDRAFT_73875</name>
</gene>
<sequence length="382" mass="42437">MIPRDNINNQLQHNNSLFPISSNNNTNTFNANNTQSTTPNLNLQQQHLSISQQNTVTIPSHQFSQPTSHLAENYLHNTYSNVSFSTSLSASPNIHQQQIPTHNNLQYIQEKLLKELSPEQLFQLYMVLEKLPIPSSHHQQPSVQLNINNESTHVVVNPLKQTISIGHKSSIEDDFSHESVSQLLQNALHNQQQQHESSAGSNVLFSATHASTSLNLSNNLNALTSHQEAFPSMNQQHASNAIDLVSSHHVNQSSTVISKHQSRASSSSSKREEIPIPVLSGGVKKSSKHERHRPSPESALTCNFSMHTLESFKTEQLRIQSLPKRPRGRPRKPGSIPRGRKKPVPTTDEKKQQDDSTSSDNESASCSDASSEQSTNTAKPNH</sequence>
<dbReference type="RefSeq" id="XP_002671142.1">
    <property type="nucleotide sequence ID" value="XM_002671096.1"/>
</dbReference>
<evidence type="ECO:0000313" key="3">
    <source>
        <dbReference type="Proteomes" id="UP000006671"/>
    </source>
</evidence>
<feature type="compositionally biased region" description="Polar residues" evidence="1">
    <location>
        <begin position="1"/>
        <end position="20"/>
    </location>
</feature>
<dbReference type="Proteomes" id="UP000006671">
    <property type="component" value="Unassembled WGS sequence"/>
</dbReference>
<name>D2VXU3_NAEGR</name>
<accession>D2VXU3</accession>
<organism evidence="3">
    <name type="scientific">Naegleria gruberi</name>
    <name type="common">Amoeba</name>
    <dbReference type="NCBI Taxonomy" id="5762"/>
    <lineage>
        <taxon>Eukaryota</taxon>
        <taxon>Discoba</taxon>
        <taxon>Heterolobosea</taxon>
        <taxon>Tetramitia</taxon>
        <taxon>Eutetramitia</taxon>
        <taxon>Vahlkampfiidae</taxon>
        <taxon>Naegleria</taxon>
    </lineage>
</organism>
<dbReference type="VEuPathDB" id="AmoebaDB:NAEGRDRAFT_73875"/>
<dbReference type="InParanoid" id="D2VXU3"/>
<keyword evidence="3" id="KW-1185">Reference proteome</keyword>
<feature type="region of interest" description="Disordered" evidence="1">
    <location>
        <begin position="252"/>
        <end position="382"/>
    </location>
</feature>
<dbReference type="KEGG" id="ngr:NAEGRDRAFT_73875"/>